<organism evidence="2 3">
    <name type="scientific">Zygosaccharomyces bailii (strain CLIB 213 / ATCC 58445 / CBS 680 / BCRC 21525 / NBRC 1098 / NCYC 1416 / NRRL Y-2227)</name>
    <dbReference type="NCBI Taxonomy" id="1333698"/>
    <lineage>
        <taxon>Eukaryota</taxon>
        <taxon>Fungi</taxon>
        <taxon>Dikarya</taxon>
        <taxon>Ascomycota</taxon>
        <taxon>Saccharomycotina</taxon>
        <taxon>Saccharomycetes</taxon>
        <taxon>Saccharomycetales</taxon>
        <taxon>Saccharomycetaceae</taxon>
        <taxon>Zygosaccharomyces</taxon>
    </lineage>
</organism>
<feature type="chain" id="PRO_5035173858" evidence="1">
    <location>
        <begin position="16"/>
        <end position="200"/>
    </location>
</feature>
<sequence length="200" mass="22587">MRIFSLATLASVAFCSELKLELRTINGDEIAPLGVYQYNIDNLNASVVEAATGKENHGIHCVDATFDGGSSTCFSFLEIESPLHYNLLIDVDDNQIRKLSLVHNREVEGIIPEVRRPVKGPEAPAMKLRKITKTYQDKKADKKVTTAQFSEEDTIDDKSWLQKNWKILAIGLVVYNVVVVMNKQEEIKQEVEQQRKPLLD</sequence>
<evidence type="ECO:0000313" key="2">
    <source>
        <dbReference type="EMBL" id="CDF91573.1"/>
    </source>
</evidence>
<dbReference type="Proteomes" id="UP000019375">
    <property type="component" value="Unassembled WGS sequence"/>
</dbReference>
<keyword evidence="1" id="KW-0732">Signal</keyword>
<evidence type="ECO:0000313" key="3">
    <source>
        <dbReference type="Proteomes" id="UP000019375"/>
    </source>
</evidence>
<name>A0A8J2TAY0_ZYGB2</name>
<dbReference type="AlphaFoldDB" id="A0A8J2TAY0"/>
<dbReference type="OrthoDB" id="1894652at2759"/>
<reference evidence="3" key="1">
    <citation type="journal article" date="2013" name="Genome Announc.">
        <title>Genome sequence of the food spoilage yeast Zygosaccharomyces bailii CLIB 213(T).</title>
        <authorList>
            <person name="Galeote V."/>
            <person name="Bigey F."/>
            <person name="Devillers H."/>
            <person name="Neuveglise C."/>
            <person name="Dequin S."/>
        </authorList>
    </citation>
    <scope>NUCLEOTIDE SEQUENCE [LARGE SCALE GENOMIC DNA]</scope>
    <source>
        <strain evidence="3">CLIB 213 / ATCC 58445 / CBS 680 / CCRC 21525 / NBRC 1098 / NCYC 1416 / NRRL Y-2227</strain>
    </source>
</reference>
<dbReference type="Pfam" id="PF21203">
    <property type="entry name" value="ECM10"/>
    <property type="match status" value="1"/>
</dbReference>
<feature type="signal peptide" evidence="1">
    <location>
        <begin position="1"/>
        <end position="15"/>
    </location>
</feature>
<accession>A0A8J2TAY0</accession>
<gene>
    <name evidence="2" type="ORF">BN860_02036g</name>
</gene>
<proteinExistence type="predicted"/>
<evidence type="ECO:0000256" key="1">
    <source>
        <dbReference type="SAM" id="SignalP"/>
    </source>
</evidence>
<keyword evidence="3" id="KW-1185">Reference proteome</keyword>
<dbReference type="EMBL" id="HG316465">
    <property type="protein sequence ID" value="CDF91573.1"/>
    <property type="molecule type" value="Genomic_DNA"/>
</dbReference>
<protein>
    <submittedName>
        <fullName evidence="2">ZYBA0S12-02036g1_1</fullName>
    </submittedName>
</protein>